<comment type="caution">
    <text evidence="8">The sequence shown here is derived from an EMBL/GenBank/DDBJ whole genome shotgun (WGS) entry which is preliminary data.</text>
</comment>
<dbReference type="PANTHER" id="PTHR43182">
    <property type="entry name" value="COBALT-PRECORRIN-6B C(15)-METHYLTRANSFERASE (DECARBOXYLATING)"/>
    <property type="match status" value="1"/>
</dbReference>
<dbReference type="InterPro" id="IPR050714">
    <property type="entry name" value="Cobalamin_biosynth_MTase"/>
</dbReference>
<dbReference type="InterPro" id="IPR006365">
    <property type="entry name" value="Cbl_synth_CobL"/>
</dbReference>
<dbReference type="GO" id="GO:0008276">
    <property type="term" value="F:protein methyltransferase activity"/>
    <property type="evidence" value="ECO:0007669"/>
    <property type="project" value="InterPro"/>
</dbReference>
<protein>
    <submittedName>
        <fullName evidence="8">Bifunctional cobalt-precorrin-7 (C(5))-methyltransferase/cobalt-precorrin-6B (C(15))-methyltransferase</fullName>
    </submittedName>
</protein>
<dbReference type="Pfam" id="PF00590">
    <property type="entry name" value="TP_methylase"/>
    <property type="match status" value="1"/>
</dbReference>
<keyword evidence="9" id="KW-1185">Reference proteome</keyword>
<comment type="pathway">
    <text evidence="1">Cofactor biosynthesis; adenosylcobalamin biosynthesis.</text>
</comment>
<dbReference type="NCBIfam" id="TIGR02467">
    <property type="entry name" value="CbiE"/>
    <property type="match status" value="1"/>
</dbReference>
<dbReference type="Gene3D" id="3.40.1010.10">
    <property type="entry name" value="Cobalt-precorrin-4 Transmethylase, Domain 1"/>
    <property type="match status" value="1"/>
</dbReference>
<dbReference type="Gene3D" id="3.40.50.150">
    <property type="entry name" value="Vaccinia Virus protein VP39"/>
    <property type="match status" value="1"/>
</dbReference>
<keyword evidence="2" id="KW-0169">Cobalamin biosynthesis</keyword>
<keyword evidence="3 8" id="KW-0489">Methyltransferase</keyword>
<dbReference type="GO" id="GO:0032259">
    <property type="term" value="P:methylation"/>
    <property type="evidence" value="ECO:0007669"/>
    <property type="project" value="UniProtKB-KW"/>
</dbReference>
<feature type="domain" description="O-methyltransferase C-terminal" evidence="7">
    <location>
        <begin position="244"/>
        <end position="366"/>
    </location>
</feature>
<dbReference type="GO" id="GO:0008171">
    <property type="term" value="F:O-methyltransferase activity"/>
    <property type="evidence" value="ECO:0007669"/>
    <property type="project" value="InterPro"/>
</dbReference>
<evidence type="ECO:0000259" key="7">
    <source>
        <dbReference type="Pfam" id="PF00891"/>
    </source>
</evidence>
<sequence>MPEEYIVIGVANTTANVCSPEAMELLSQYQHFSGGERHYALVKHLLPVSHHWITIKGNMPALFAQYEQVAEPLVVFASGDPLFYGMVNTIRKYAVDANVKVYPQFNSIQRLCAKAGIPYEQVCNVSVHGRSWQELDAALIRGQRQIAILTDLARTPQAIAQRMMEYRFTQYDMLVGEDLDGVAEQLSRDTLEVIAGRTFHPLNCVLLQQVAVSQQPGMGIEDSRFEGLPGRPNMITKRTIRLASIAQLQLQQATVCWDIGFCTGAVAIEARRLYPHLQVVAFEKRSECEGIITRNMKQLSAPGIDIHMGDFYEEDHAALPIPDAVFIGGHGNRLDELMQIIDSYMRPGGRVVINAVLDTSREQFVHMTEKLQWQLLPAEQIQVGDHNPITVLTAIKQA</sequence>
<dbReference type="CDD" id="cd02440">
    <property type="entry name" value="AdoMet_MTases"/>
    <property type="match status" value="1"/>
</dbReference>
<evidence type="ECO:0000313" key="9">
    <source>
        <dbReference type="Proteomes" id="UP000253410"/>
    </source>
</evidence>
<dbReference type="InterPro" id="IPR012818">
    <property type="entry name" value="CbiE"/>
</dbReference>
<organism evidence="8 9">
    <name type="scientific">Chitinophaga flava</name>
    <dbReference type="NCBI Taxonomy" id="2259036"/>
    <lineage>
        <taxon>Bacteria</taxon>
        <taxon>Pseudomonadati</taxon>
        <taxon>Bacteroidota</taxon>
        <taxon>Chitinophagia</taxon>
        <taxon>Chitinophagales</taxon>
        <taxon>Chitinophagaceae</taxon>
        <taxon>Chitinophaga</taxon>
    </lineage>
</organism>
<dbReference type="Proteomes" id="UP000253410">
    <property type="component" value="Unassembled WGS sequence"/>
</dbReference>
<evidence type="ECO:0000256" key="5">
    <source>
        <dbReference type="ARBA" id="ARBA00022691"/>
    </source>
</evidence>
<dbReference type="AlphaFoldDB" id="A0A365Y070"/>
<dbReference type="PANTHER" id="PTHR43182:SF1">
    <property type="entry name" value="COBALT-PRECORRIN-7 C(5)-METHYLTRANSFERASE"/>
    <property type="match status" value="1"/>
</dbReference>
<dbReference type="CDD" id="cd11644">
    <property type="entry name" value="Precorrin-6Y-MT"/>
    <property type="match status" value="1"/>
</dbReference>
<evidence type="ECO:0000256" key="3">
    <source>
        <dbReference type="ARBA" id="ARBA00022603"/>
    </source>
</evidence>
<dbReference type="GO" id="GO:0009236">
    <property type="term" value="P:cobalamin biosynthetic process"/>
    <property type="evidence" value="ECO:0007669"/>
    <property type="project" value="UniProtKB-UniPathway"/>
</dbReference>
<evidence type="ECO:0000313" key="8">
    <source>
        <dbReference type="EMBL" id="RBL91324.1"/>
    </source>
</evidence>
<keyword evidence="5" id="KW-0949">S-adenosyl-L-methionine</keyword>
<name>A0A365Y070_9BACT</name>
<dbReference type="OrthoDB" id="9780707at2"/>
<dbReference type="InterPro" id="IPR000878">
    <property type="entry name" value="4pyrrol_Mease"/>
</dbReference>
<dbReference type="InterPro" id="IPR029063">
    <property type="entry name" value="SAM-dependent_MTases_sf"/>
</dbReference>
<keyword evidence="4 8" id="KW-0808">Transferase</keyword>
<proteinExistence type="predicted"/>
<dbReference type="EMBL" id="QFFJ01000001">
    <property type="protein sequence ID" value="RBL91324.1"/>
    <property type="molecule type" value="Genomic_DNA"/>
</dbReference>
<feature type="domain" description="Tetrapyrrole methylase" evidence="6">
    <location>
        <begin position="70"/>
        <end position="191"/>
    </location>
</feature>
<dbReference type="InterPro" id="IPR001077">
    <property type="entry name" value="COMT_C"/>
</dbReference>
<dbReference type="UniPathway" id="UPA00148"/>
<gene>
    <name evidence="8" type="ORF">DF182_01480</name>
</gene>
<dbReference type="InterPro" id="IPR014777">
    <property type="entry name" value="4pyrrole_Mease_sub1"/>
</dbReference>
<evidence type="ECO:0000256" key="2">
    <source>
        <dbReference type="ARBA" id="ARBA00022573"/>
    </source>
</evidence>
<accession>A0A365Y070</accession>
<dbReference type="PIRSF" id="PIRSF036428">
    <property type="entry name" value="CobL"/>
    <property type="match status" value="1"/>
</dbReference>
<dbReference type="SUPFAM" id="SSF53335">
    <property type="entry name" value="S-adenosyl-L-methionine-dependent methyltransferases"/>
    <property type="match status" value="1"/>
</dbReference>
<dbReference type="RefSeq" id="WP_113613920.1">
    <property type="nucleotide sequence ID" value="NZ_QFFJ01000001.1"/>
</dbReference>
<dbReference type="Pfam" id="PF00891">
    <property type="entry name" value="Methyltransf_2"/>
    <property type="match status" value="1"/>
</dbReference>
<evidence type="ECO:0000259" key="6">
    <source>
        <dbReference type="Pfam" id="PF00590"/>
    </source>
</evidence>
<dbReference type="InterPro" id="IPR014008">
    <property type="entry name" value="Cbl_synth_MTase_CbiT"/>
</dbReference>
<evidence type="ECO:0000256" key="4">
    <source>
        <dbReference type="ARBA" id="ARBA00022679"/>
    </source>
</evidence>
<reference evidence="8 9" key="1">
    <citation type="submission" date="2018-05" db="EMBL/GenBank/DDBJ databases">
        <title>Chitinophaga sp. K3CV102501T nov., isolated from isolated from a monsoon evergreen broad-leaved forest soil.</title>
        <authorList>
            <person name="Lv Y."/>
        </authorList>
    </citation>
    <scope>NUCLEOTIDE SEQUENCE [LARGE SCALE GENOMIC DNA]</scope>
    <source>
        <strain evidence="8 9">GDMCC 1.1325</strain>
    </source>
</reference>
<evidence type="ECO:0000256" key="1">
    <source>
        <dbReference type="ARBA" id="ARBA00004953"/>
    </source>
</evidence>
<dbReference type="InterPro" id="IPR035996">
    <property type="entry name" value="4pyrrol_Methylase_sf"/>
</dbReference>
<dbReference type="NCBIfam" id="TIGR02469">
    <property type="entry name" value="CbiT"/>
    <property type="match status" value="1"/>
</dbReference>
<dbReference type="SUPFAM" id="SSF53790">
    <property type="entry name" value="Tetrapyrrole methylase"/>
    <property type="match status" value="1"/>
</dbReference>